<name>A0A2A4FSZ1_9SPHN</name>
<keyword evidence="2" id="KW-0503">Monooxygenase</keyword>
<organism evidence="3 4">
    <name type="scientific">Rhizorhabdus dicambivorans</name>
    <dbReference type="NCBI Taxonomy" id="1850238"/>
    <lineage>
        <taxon>Bacteria</taxon>
        <taxon>Pseudomonadati</taxon>
        <taxon>Pseudomonadota</taxon>
        <taxon>Alphaproteobacteria</taxon>
        <taxon>Sphingomonadales</taxon>
        <taxon>Sphingomonadaceae</taxon>
        <taxon>Rhizorhabdus</taxon>
    </lineage>
</organism>
<dbReference type="InterPro" id="IPR002397">
    <property type="entry name" value="Cyt_P450_B"/>
</dbReference>
<keyword evidence="2" id="KW-0349">Heme</keyword>
<evidence type="ECO:0000256" key="2">
    <source>
        <dbReference type="RuleBase" id="RU000461"/>
    </source>
</evidence>
<accession>A0A2A4FSZ1</accession>
<protein>
    <submittedName>
        <fullName evidence="3">Cytochrome P450</fullName>
    </submittedName>
</protein>
<dbReference type="KEGG" id="rdi:CMV14_07595"/>
<dbReference type="SUPFAM" id="SSF48264">
    <property type="entry name" value="Cytochrome P450"/>
    <property type="match status" value="1"/>
</dbReference>
<dbReference type="GO" id="GO:0004497">
    <property type="term" value="F:monooxygenase activity"/>
    <property type="evidence" value="ECO:0007669"/>
    <property type="project" value="UniProtKB-KW"/>
</dbReference>
<dbReference type="PANTHER" id="PTHR46696">
    <property type="entry name" value="P450, PUTATIVE (EUROFUNG)-RELATED"/>
    <property type="match status" value="1"/>
</dbReference>
<dbReference type="Pfam" id="PF00067">
    <property type="entry name" value="p450"/>
    <property type="match status" value="1"/>
</dbReference>
<gene>
    <name evidence="3" type="ORF">COO09_19785</name>
</gene>
<dbReference type="GO" id="GO:0005506">
    <property type="term" value="F:iron ion binding"/>
    <property type="evidence" value="ECO:0007669"/>
    <property type="project" value="InterPro"/>
</dbReference>
<dbReference type="Proteomes" id="UP000218934">
    <property type="component" value="Unassembled WGS sequence"/>
</dbReference>
<dbReference type="PRINTS" id="PR00359">
    <property type="entry name" value="BP450"/>
</dbReference>
<dbReference type="PANTHER" id="PTHR46696:SF6">
    <property type="entry name" value="P450, PUTATIVE (EUROFUNG)-RELATED"/>
    <property type="match status" value="1"/>
</dbReference>
<dbReference type="RefSeq" id="WP_066967516.1">
    <property type="nucleotide sequence ID" value="NZ_CP023449.1"/>
</dbReference>
<dbReference type="GO" id="GO:0016705">
    <property type="term" value="F:oxidoreductase activity, acting on paired donors, with incorporation or reduction of molecular oxygen"/>
    <property type="evidence" value="ECO:0007669"/>
    <property type="project" value="InterPro"/>
</dbReference>
<evidence type="ECO:0000256" key="1">
    <source>
        <dbReference type="ARBA" id="ARBA00010617"/>
    </source>
</evidence>
<evidence type="ECO:0000313" key="3">
    <source>
        <dbReference type="EMBL" id="PCE40568.1"/>
    </source>
</evidence>
<proteinExistence type="inferred from homology"/>
<dbReference type="EMBL" id="NWUF01000026">
    <property type="protein sequence ID" value="PCE40568.1"/>
    <property type="molecule type" value="Genomic_DNA"/>
</dbReference>
<dbReference type="OrthoDB" id="5522954at2"/>
<comment type="caution">
    <text evidence="3">The sequence shown here is derived from an EMBL/GenBank/DDBJ whole genome shotgun (WGS) entry which is preliminary data.</text>
</comment>
<dbReference type="AlphaFoldDB" id="A0A2A4FSZ1"/>
<keyword evidence="2" id="KW-0408">Iron</keyword>
<keyword evidence="4" id="KW-1185">Reference proteome</keyword>
<reference evidence="3 4" key="1">
    <citation type="submission" date="2017-09" db="EMBL/GenBank/DDBJ databases">
        <title>The Catabolism of 3,6-Dichlorosalicylic acid is Initiated by the Cytochrome P450 Monooxygenase DsmABC in Rhizorhabdus dicambivorans Ndbn-20.</title>
        <authorList>
            <person name="Na L."/>
        </authorList>
    </citation>
    <scope>NUCLEOTIDE SEQUENCE [LARGE SCALE GENOMIC DNA]</scope>
    <source>
        <strain evidence="3 4">Ndbn-20m</strain>
    </source>
</reference>
<dbReference type="InterPro" id="IPR036396">
    <property type="entry name" value="Cyt_P450_sf"/>
</dbReference>
<dbReference type="Gene3D" id="1.10.630.10">
    <property type="entry name" value="Cytochrome P450"/>
    <property type="match status" value="1"/>
</dbReference>
<dbReference type="PRINTS" id="PR00385">
    <property type="entry name" value="P450"/>
</dbReference>
<sequence length="399" mass="44929">MSNVPSHVPSDLVYPYDFLTDDRNRTDVWGFVKSAFERPDIFYSPDLGGFWVVTKHELIREVFNDHEVFSSRAAAIPYLGDVPDLIPPGIDPPEHRPYRRLLMQTMFAPSALKGIDADARAIARQLRDGFVAAGECEFIADFAAQLPVMVFLKMMGMPADRRGEFMNWIHCFFQGGSMEVMSQARLDLHAYLEEWLDDLESRPPDGTGHSFRALLGREIDGRPLSRAEQTSIAQTLFFAGLDTVTSFMGHVMYFLACNPGHQAALRDDPAIMQKAMEEFFRRFGITNLGRKVTRDVDFHGVHFKAGDRVLVSTQISSLDPDKWDDAEAVDFARDTRDHLAFGAGPHVCIGNSIARIEMRAMLEELLPHLPNFRLKPGATVRTFPGVVVGIESLPLVWDR</sequence>
<evidence type="ECO:0000313" key="4">
    <source>
        <dbReference type="Proteomes" id="UP000218934"/>
    </source>
</evidence>
<keyword evidence="2" id="KW-0560">Oxidoreductase</keyword>
<keyword evidence="2" id="KW-0479">Metal-binding</keyword>
<comment type="similarity">
    <text evidence="1 2">Belongs to the cytochrome P450 family.</text>
</comment>
<dbReference type="PROSITE" id="PS00086">
    <property type="entry name" value="CYTOCHROME_P450"/>
    <property type="match status" value="1"/>
</dbReference>
<dbReference type="InterPro" id="IPR017972">
    <property type="entry name" value="Cyt_P450_CS"/>
</dbReference>
<dbReference type="InterPro" id="IPR001128">
    <property type="entry name" value="Cyt_P450"/>
</dbReference>
<dbReference type="GO" id="GO:0020037">
    <property type="term" value="F:heme binding"/>
    <property type="evidence" value="ECO:0007669"/>
    <property type="project" value="InterPro"/>
</dbReference>